<evidence type="ECO:0000313" key="1">
    <source>
        <dbReference type="EMBL" id="MBD2532472.1"/>
    </source>
</evidence>
<organism evidence="1 2">
    <name type="scientific">Nostoc flagelliforme FACHB-838</name>
    <dbReference type="NCBI Taxonomy" id="2692904"/>
    <lineage>
        <taxon>Bacteria</taxon>
        <taxon>Bacillati</taxon>
        <taxon>Cyanobacteriota</taxon>
        <taxon>Cyanophyceae</taxon>
        <taxon>Nostocales</taxon>
        <taxon>Nostocaceae</taxon>
        <taxon>Nostoc</taxon>
    </lineage>
</organism>
<name>A0ABR8DSN2_9NOSO</name>
<protein>
    <submittedName>
        <fullName evidence="1">Uncharacterized protein</fullName>
    </submittedName>
</protein>
<dbReference type="Proteomes" id="UP000623440">
    <property type="component" value="Unassembled WGS sequence"/>
</dbReference>
<comment type="caution">
    <text evidence="1">The sequence shown here is derived from an EMBL/GenBank/DDBJ whole genome shotgun (WGS) entry which is preliminary data.</text>
</comment>
<evidence type="ECO:0000313" key="2">
    <source>
        <dbReference type="Proteomes" id="UP000623440"/>
    </source>
</evidence>
<dbReference type="RefSeq" id="WP_190943098.1">
    <property type="nucleotide sequence ID" value="NZ_JACJSI010000059.1"/>
</dbReference>
<keyword evidence="2" id="KW-1185">Reference proteome</keyword>
<gene>
    <name evidence="1" type="ORF">H6G97_23960</name>
</gene>
<sequence>MRYKIILQGVGARQCRAPTGVPHVNENRYIIQGKKPDLPDIVIPASLFTRENLNS</sequence>
<dbReference type="EMBL" id="JACJSI010000059">
    <property type="protein sequence ID" value="MBD2532472.1"/>
    <property type="molecule type" value="Genomic_DNA"/>
</dbReference>
<reference evidence="1 2" key="1">
    <citation type="journal article" date="2020" name="ISME J.">
        <title>Comparative genomics reveals insights into cyanobacterial evolution and habitat adaptation.</title>
        <authorList>
            <person name="Chen M.Y."/>
            <person name="Teng W.K."/>
            <person name="Zhao L."/>
            <person name="Hu C.X."/>
            <person name="Zhou Y.K."/>
            <person name="Han B.P."/>
            <person name="Song L.R."/>
            <person name="Shu W.S."/>
        </authorList>
    </citation>
    <scope>NUCLEOTIDE SEQUENCE [LARGE SCALE GENOMIC DNA]</scope>
    <source>
        <strain evidence="1 2">FACHB-838</strain>
    </source>
</reference>
<proteinExistence type="predicted"/>
<accession>A0ABR8DSN2</accession>